<dbReference type="EMBL" id="JXTC01000122">
    <property type="protein sequence ID" value="PON87062.1"/>
    <property type="molecule type" value="Genomic_DNA"/>
</dbReference>
<name>A0A2P5ENI5_TREOI</name>
<dbReference type="Proteomes" id="UP000237000">
    <property type="component" value="Unassembled WGS sequence"/>
</dbReference>
<dbReference type="AlphaFoldDB" id="A0A2P5ENI5"/>
<dbReference type="InParanoid" id="A0A2P5ENI5"/>
<reference evidence="2" key="1">
    <citation type="submission" date="2016-06" db="EMBL/GenBank/DDBJ databases">
        <title>Parallel loss of symbiosis genes in relatives of nitrogen-fixing non-legume Parasponia.</title>
        <authorList>
            <person name="Van Velzen R."/>
            <person name="Holmer R."/>
            <person name="Bu F."/>
            <person name="Rutten L."/>
            <person name="Van Zeijl A."/>
            <person name="Liu W."/>
            <person name="Santuari L."/>
            <person name="Cao Q."/>
            <person name="Sharma T."/>
            <person name="Shen D."/>
            <person name="Roswanjaya Y."/>
            <person name="Wardhani T."/>
            <person name="Kalhor M.S."/>
            <person name="Jansen J."/>
            <person name="Van den Hoogen J."/>
            <person name="Gungor B."/>
            <person name="Hartog M."/>
            <person name="Hontelez J."/>
            <person name="Verver J."/>
            <person name="Yang W.-C."/>
            <person name="Schijlen E."/>
            <person name="Repin R."/>
            <person name="Schilthuizen M."/>
            <person name="Schranz E."/>
            <person name="Heidstra R."/>
            <person name="Miyata K."/>
            <person name="Fedorova E."/>
            <person name="Kohlen W."/>
            <person name="Bisseling T."/>
            <person name="Smit S."/>
            <person name="Geurts R."/>
        </authorList>
    </citation>
    <scope>NUCLEOTIDE SEQUENCE [LARGE SCALE GENOMIC DNA]</scope>
    <source>
        <strain evidence="2">cv. RG33-2</strain>
    </source>
</reference>
<gene>
    <name evidence="1" type="ORF">TorRG33x02_171750</name>
</gene>
<keyword evidence="2" id="KW-1185">Reference proteome</keyword>
<proteinExistence type="predicted"/>
<protein>
    <submittedName>
        <fullName evidence="1">Uncharacterized protein</fullName>
    </submittedName>
</protein>
<evidence type="ECO:0000313" key="1">
    <source>
        <dbReference type="EMBL" id="PON87062.1"/>
    </source>
</evidence>
<sequence length="103" mass="11359">MAEAYVSLCHHQMHHHQYNRFLEAPPEGRRAAAVDLTEDDISTIMAEAVNISGGEVARTDYGMYSDVILTGYIYDPNAVVAKVSKAHVSSPRVVEKEDEVVSP</sequence>
<dbReference type="OrthoDB" id="1933168at2759"/>
<organism evidence="1 2">
    <name type="scientific">Trema orientale</name>
    <name type="common">Charcoal tree</name>
    <name type="synonym">Celtis orientalis</name>
    <dbReference type="NCBI Taxonomy" id="63057"/>
    <lineage>
        <taxon>Eukaryota</taxon>
        <taxon>Viridiplantae</taxon>
        <taxon>Streptophyta</taxon>
        <taxon>Embryophyta</taxon>
        <taxon>Tracheophyta</taxon>
        <taxon>Spermatophyta</taxon>
        <taxon>Magnoliopsida</taxon>
        <taxon>eudicotyledons</taxon>
        <taxon>Gunneridae</taxon>
        <taxon>Pentapetalae</taxon>
        <taxon>rosids</taxon>
        <taxon>fabids</taxon>
        <taxon>Rosales</taxon>
        <taxon>Cannabaceae</taxon>
        <taxon>Trema</taxon>
    </lineage>
</organism>
<comment type="caution">
    <text evidence="1">The sequence shown here is derived from an EMBL/GenBank/DDBJ whole genome shotgun (WGS) entry which is preliminary data.</text>
</comment>
<accession>A0A2P5ENI5</accession>
<evidence type="ECO:0000313" key="2">
    <source>
        <dbReference type="Proteomes" id="UP000237000"/>
    </source>
</evidence>